<reference evidence="10 11" key="1">
    <citation type="journal article" date="2020" name="Nat. Food">
        <title>A phased Vanilla planifolia genome enables genetic improvement of flavour and production.</title>
        <authorList>
            <person name="Hasing T."/>
            <person name="Tang H."/>
            <person name="Brym M."/>
            <person name="Khazi F."/>
            <person name="Huang T."/>
            <person name="Chambers A.H."/>
        </authorList>
    </citation>
    <scope>NUCLEOTIDE SEQUENCE [LARGE SCALE GENOMIC DNA]</scope>
    <source>
        <tissue evidence="9">Leaf</tissue>
    </source>
</reference>
<evidence type="ECO:0000313" key="8">
    <source>
        <dbReference type="EMBL" id="KAG0479884.1"/>
    </source>
</evidence>
<protein>
    <submittedName>
        <fullName evidence="9">Uncharacterized protein</fullName>
    </submittedName>
</protein>
<name>A0A835QZ08_VANPL</name>
<keyword evidence="6 7" id="KW-0472">Membrane</keyword>
<feature type="transmembrane region" description="Helical" evidence="7">
    <location>
        <begin position="90"/>
        <end position="110"/>
    </location>
</feature>
<evidence type="ECO:0000256" key="5">
    <source>
        <dbReference type="ARBA" id="ARBA00022989"/>
    </source>
</evidence>
<dbReference type="Proteomes" id="UP000636800">
    <property type="component" value="Chromosome 5"/>
</dbReference>
<dbReference type="EMBL" id="JADCNL010000005">
    <property type="protein sequence ID" value="KAG0479884.1"/>
    <property type="molecule type" value="Genomic_DNA"/>
</dbReference>
<dbReference type="PANTHER" id="PTHR31585">
    <property type="entry name" value="FOLATE-BIOPTERIN TRANSPORTER 1, CHLOROPLASTIC"/>
    <property type="match status" value="1"/>
</dbReference>
<dbReference type="Gene3D" id="1.20.1250.20">
    <property type="entry name" value="MFS general substrate transporter like domains"/>
    <property type="match status" value="1"/>
</dbReference>
<evidence type="ECO:0000256" key="1">
    <source>
        <dbReference type="ARBA" id="ARBA00004141"/>
    </source>
</evidence>
<feature type="transmembrane region" description="Helical" evidence="7">
    <location>
        <begin position="122"/>
        <end position="142"/>
    </location>
</feature>
<comment type="similarity">
    <text evidence="2">Belongs to the major facilitator superfamily. Folate-biopterin transporter (TC 2.A.71) family.</text>
</comment>
<evidence type="ECO:0000313" key="11">
    <source>
        <dbReference type="Proteomes" id="UP000639772"/>
    </source>
</evidence>
<dbReference type="Pfam" id="PF03092">
    <property type="entry name" value="BT1"/>
    <property type="match status" value="1"/>
</dbReference>
<evidence type="ECO:0000256" key="3">
    <source>
        <dbReference type="ARBA" id="ARBA00022448"/>
    </source>
</evidence>
<evidence type="ECO:0000313" key="10">
    <source>
        <dbReference type="Proteomes" id="UP000636800"/>
    </source>
</evidence>
<dbReference type="Proteomes" id="UP000639772">
    <property type="component" value="Unassembled WGS sequence"/>
</dbReference>
<sequence length="221" mass="23841">MDSLESKDLLGQSPPLPFGGAARRATPSLFSILLEPFQWIEMLCRELNTSFVLGVVLVYGLSQGFAGSFFRVVTDFYWKDVQKVQPSTVQMYIGLYYIPWIVKPIWGILTDMFPVRGYRRRPYFLLAGILGTSTTLVISTHGQLPVPLALLCLVGISAGIAIADVTIDACIARNSIDHPGLAPDMQSLCSSVSSIGALVGYSSSGILVRHLGAQVGGNSSV</sequence>
<evidence type="ECO:0000256" key="6">
    <source>
        <dbReference type="ARBA" id="ARBA00023136"/>
    </source>
</evidence>
<accession>A0A835QZ08</accession>
<comment type="caution">
    <text evidence="9">The sequence shown here is derived from an EMBL/GenBank/DDBJ whole genome shotgun (WGS) entry which is preliminary data.</text>
</comment>
<dbReference type="InterPro" id="IPR039309">
    <property type="entry name" value="BT1"/>
</dbReference>
<dbReference type="AlphaFoldDB" id="A0A835QZ08"/>
<gene>
    <name evidence="9" type="ORF">HPP92_010505</name>
    <name evidence="8" type="ORF">HPP92_010742</name>
</gene>
<dbReference type="SUPFAM" id="SSF103473">
    <property type="entry name" value="MFS general substrate transporter"/>
    <property type="match status" value="1"/>
</dbReference>
<feature type="transmembrane region" description="Helical" evidence="7">
    <location>
        <begin position="51"/>
        <end position="70"/>
    </location>
</feature>
<organism evidence="9 11">
    <name type="scientific">Vanilla planifolia</name>
    <name type="common">Vanilla</name>
    <dbReference type="NCBI Taxonomy" id="51239"/>
    <lineage>
        <taxon>Eukaryota</taxon>
        <taxon>Viridiplantae</taxon>
        <taxon>Streptophyta</taxon>
        <taxon>Embryophyta</taxon>
        <taxon>Tracheophyta</taxon>
        <taxon>Spermatophyta</taxon>
        <taxon>Magnoliopsida</taxon>
        <taxon>Liliopsida</taxon>
        <taxon>Asparagales</taxon>
        <taxon>Orchidaceae</taxon>
        <taxon>Vanilloideae</taxon>
        <taxon>Vanilleae</taxon>
        <taxon>Vanilla</taxon>
    </lineage>
</organism>
<evidence type="ECO:0000313" key="9">
    <source>
        <dbReference type="EMBL" id="KAG0482421.1"/>
    </source>
</evidence>
<comment type="subcellular location">
    <subcellularLocation>
        <location evidence="1">Membrane</location>
        <topology evidence="1">Multi-pass membrane protein</topology>
    </subcellularLocation>
</comment>
<keyword evidence="3" id="KW-0813">Transport</keyword>
<keyword evidence="4 7" id="KW-0812">Transmembrane</keyword>
<dbReference type="GO" id="GO:0016020">
    <property type="term" value="C:membrane"/>
    <property type="evidence" value="ECO:0007669"/>
    <property type="project" value="UniProtKB-SubCell"/>
</dbReference>
<dbReference type="OrthoDB" id="754047at2759"/>
<evidence type="ECO:0000256" key="7">
    <source>
        <dbReference type="SAM" id="Phobius"/>
    </source>
</evidence>
<dbReference type="InterPro" id="IPR036259">
    <property type="entry name" value="MFS_trans_sf"/>
</dbReference>
<keyword evidence="10" id="KW-1185">Reference proteome</keyword>
<feature type="transmembrane region" description="Helical" evidence="7">
    <location>
        <begin position="148"/>
        <end position="167"/>
    </location>
</feature>
<keyword evidence="5 7" id="KW-1133">Transmembrane helix</keyword>
<evidence type="ECO:0000256" key="4">
    <source>
        <dbReference type="ARBA" id="ARBA00022692"/>
    </source>
</evidence>
<dbReference type="PANTHER" id="PTHR31585:SF44">
    <property type="entry name" value="FOLATE-BIOPTERIN TRANSPORTER 6-RELATED"/>
    <property type="match status" value="1"/>
</dbReference>
<evidence type="ECO:0000256" key="2">
    <source>
        <dbReference type="ARBA" id="ARBA00007015"/>
    </source>
</evidence>
<dbReference type="EMBL" id="JADCNM010000005">
    <property type="protein sequence ID" value="KAG0482421.1"/>
    <property type="molecule type" value="Genomic_DNA"/>
</dbReference>
<proteinExistence type="inferred from homology"/>